<accession>A0A2P2NEZ0</accession>
<protein>
    <submittedName>
        <fullName evidence="2">Uncharacterized protein</fullName>
    </submittedName>
</protein>
<dbReference type="AlphaFoldDB" id="A0A2P2NEZ0"/>
<feature type="compositionally biased region" description="Polar residues" evidence="1">
    <location>
        <begin position="10"/>
        <end position="21"/>
    </location>
</feature>
<evidence type="ECO:0000313" key="2">
    <source>
        <dbReference type="EMBL" id="MBX41057.1"/>
    </source>
</evidence>
<name>A0A2P2NEZ0_RHIMU</name>
<dbReference type="EMBL" id="GGEC01060573">
    <property type="protein sequence ID" value="MBX41057.1"/>
    <property type="molecule type" value="Transcribed_RNA"/>
</dbReference>
<proteinExistence type="predicted"/>
<evidence type="ECO:0000256" key="1">
    <source>
        <dbReference type="SAM" id="MobiDB-lite"/>
    </source>
</evidence>
<feature type="region of interest" description="Disordered" evidence="1">
    <location>
        <begin position="1"/>
        <end position="21"/>
    </location>
</feature>
<reference evidence="2" key="1">
    <citation type="submission" date="2018-02" db="EMBL/GenBank/DDBJ databases">
        <title>Rhizophora mucronata_Transcriptome.</title>
        <authorList>
            <person name="Meera S.P."/>
            <person name="Sreeshan A."/>
            <person name="Augustine A."/>
        </authorList>
    </citation>
    <scope>NUCLEOTIDE SEQUENCE</scope>
    <source>
        <tissue evidence="2">Leaf</tissue>
    </source>
</reference>
<organism evidence="2">
    <name type="scientific">Rhizophora mucronata</name>
    <name type="common">Asiatic mangrove</name>
    <dbReference type="NCBI Taxonomy" id="61149"/>
    <lineage>
        <taxon>Eukaryota</taxon>
        <taxon>Viridiplantae</taxon>
        <taxon>Streptophyta</taxon>
        <taxon>Embryophyta</taxon>
        <taxon>Tracheophyta</taxon>
        <taxon>Spermatophyta</taxon>
        <taxon>Magnoliopsida</taxon>
        <taxon>eudicotyledons</taxon>
        <taxon>Gunneridae</taxon>
        <taxon>Pentapetalae</taxon>
        <taxon>rosids</taxon>
        <taxon>fabids</taxon>
        <taxon>Malpighiales</taxon>
        <taxon>Rhizophoraceae</taxon>
        <taxon>Rhizophora</taxon>
    </lineage>
</organism>
<sequence length="35" mass="3806">MSSEFGLLTETISTKPTTGNTPKQGVYYWAQAAVK</sequence>